<gene>
    <name evidence="2" type="ORF">F441_03872</name>
</gene>
<organism evidence="2 3">
    <name type="scientific">Phytophthora nicotianae CJ01A1</name>
    <dbReference type="NCBI Taxonomy" id="1317063"/>
    <lineage>
        <taxon>Eukaryota</taxon>
        <taxon>Sar</taxon>
        <taxon>Stramenopiles</taxon>
        <taxon>Oomycota</taxon>
        <taxon>Peronosporomycetes</taxon>
        <taxon>Peronosporales</taxon>
        <taxon>Peronosporaceae</taxon>
        <taxon>Phytophthora</taxon>
    </lineage>
</organism>
<feature type="region of interest" description="Disordered" evidence="1">
    <location>
        <begin position="1"/>
        <end position="25"/>
    </location>
</feature>
<evidence type="ECO:0000313" key="3">
    <source>
        <dbReference type="Proteomes" id="UP000018958"/>
    </source>
</evidence>
<feature type="region of interest" description="Disordered" evidence="1">
    <location>
        <begin position="103"/>
        <end position="129"/>
    </location>
</feature>
<dbReference type="AlphaFoldDB" id="W2XLX1"/>
<dbReference type="EMBL" id="ANIX01000885">
    <property type="protein sequence ID" value="ETP22924.1"/>
    <property type="molecule type" value="Genomic_DNA"/>
</dbReference>
<protein>
    <recommendedName>
        <fullName evidence="4">PiggyBac transposable element-derived protein domain-containing protein</fullName>
    </recommendedName>
</protein>
<name>W2XLX1_PHYNI</name>
<evidence type="ECO:0000313" key="2">
    <source>
        <dbReference type="EMBL" id="ETP22924.1"/>
    </source>
</evidence>
<dbReference type="Proteomes" id="UP000018958">
    <property type="component" value="Unassembled WGS sequence"/>
</dbReference>
<feature type="region of interest" description="Disordered" evidence="1">
    <location>
        <begin position="41"/>
        <end position="61"/>
    </location>
</feature>
<reference evidence="2 3" key="1">
    <citation type="submission" date="2013-11" db="EMBL/GenBank/DDBJ databases">
        <title>The Genome Sequence of Phytophthora parasitica CJ01A1.</title>
        <authorList>
            <consortium name="The Broad Institute Genomics Platform"/>
            <person name="Russ C."/>
            <person name="Tyler B."/>
            <person name="Panabieres F."/>
            <person name="Shan W."/>
            <person name="Tripathy S."/>
            <person name="Grunwald N."/>
            <person name="Machado M."/>
            <person name="Johnson C.S."/>
            <person name="Walker B."/>
            <person name="Young S.K."/>
            <person name="Zeng Q."/>
            <person name="Gargeya S."/>
            <person name="Fitzgerald M."/>
            <person name="Haas B."/>
            <person name="Abouelleil A."/>
            <person name="Allen A.W."/>
            <person name="Alvarado L."/>
            <person name="Arachchi H.M."/>
            <person name="Berlin A.M."/>
            <person name="Chapman S.B."/>
            <person name="Gainer-Dewar J."/>
            <person name="Goldberg J."/>
            <person name="Griggs A."/>
            <person name="Gujja S."/>
            <person name="Hansen M."/>
            <person name="Howarth C."/>
            <person name="Imamovic A."/>
            <person name="Ireland A."/>
            <person name="Larimer J."/>
            <person name="McCowan C."/>
            <person name="Murphy C."/>
            <person name="Pearson M."/>
            <person name="Poon T.W."/>
            <person name="Priest M."/>
            <person name="Roberts A."/>
            <person name="Saif S."/>
            <person name="Shea T."/>
            <person name="Sisk P."/>
            <person name="Sykes S."/>
            <person name="Wortman J."/>
            <person name="Nusbaum C."/>
            <person name="Birren B."/>
        </authorList>
    </citation>
    <scope>NUCLEOTIDE SEQUENCE [LARGE SCALE GENOMIC DNA]</scope>
    <source>
        <strain evidence="2 3">CJ01A1</strain>
    </source>
</reference>
<evidence type="ECO:0008006" key="4">
    <source>
        <dbReference type="Google" id="ProtNLM"/>
    </source>
</evidence>
<comment type="caution">
    <text evidence="2">The sequence shown here is derived from an EMBL/GenBank/DDBJ whole genome shotgun (WGS) entry which is preliminary data.</text>
</comment>
<sequence>MASFCYTEEEEEVITDMSDGVPDVTDLSVPDIADLVPEVTEEAIPDYDSPYQPPDPLSRLDEFDSDTFLEALRRYRIFEPLERDDLNEQDLDAEGDEEALLLDEVDHREGGWEYEDGESGEDDLEPLGDEPIGFDLDGAGLSLLQKVEWDFDEEQHSGQPQLDVAPLYDGPCDPTSAAMAYAENPLAIYIYMPKELWRRIAAETNKYRLNSIDGIAQGMRERARDRREAVPSTIVLSKIRRKKHSTARAYSIYRSTSRKSS</sequence>
<accession>W2XLX1</accession>
<proteinExistence type="predicted"/>
<feature type="compositionally biased region" description="Acidic residues" evidence="1">
    <location>
        <begin position="112"/>
        <end position="128"/>
    </location>
</feature>
<evidence type="ECO:0000256" key="1">
    <source>
        <dbReference type="SAM" id="MobiDB-lite"/>
    </source>
</evidence>